<accession>A0A8X8ZA78</accession>
<evidence type="ECO:0000313" key="2">
    <source>
        <dbReference type="Proteomes" id="UP000298416"/>
    </source>
</evidence>
<comment type="caution">
    <text evidence="1">The sequence shown here is derived from an EMBL/GenBank/DDBJ whole genome shotgun (WGS) entry which is preliminary data.</text>
</comment>
<reference evidence="1" key="1">
    <citation type="submission" date="2018-01" db="EMBL/GenBank/DDBJ databases">
        <authorList>
            <person name="Mao J.F."/>
        </authorList>
    </citation>
    <scope>NUCLEOTIDE SEQUENCE</scope>
    <source>
        <strain evidence="1">Huo1</strain>
        <tissue evidence="1">Leaf</tissue>
    </source>
</reference>
<name>A0A8X8ZA78_SALSN</name>
<dbReference type="Proteomes" id="UP000298416">
    <property type="component" value="Unassembled WGS sequence"/>
</dbReference>
<proteinExistence type="predicted"/>
<gene>
    <name evidence="1" type="ORF">SASPL_144243</name>
</gene>
<reference evidence="1" key="2">
    <citation type="submission" date="2020-08" db="EMBL/GenBank/DDBJ databases">
        <title>Plant Genome Project.</title>
        <authorList>
            <person name="Zhang R.-G."/>
        </authorList>
    </citation>
    <scope>NUCLEOTIDE SEQUENCE</scope>
    <source>
        <strain evidence="1">Huo1</strain>
        <tissue evidence="1">Leaf</tissue>
    </source>
</reference>
<evidence type="ECO:0000313" key="1">
    <source>
        <dbReference type="EMBL" id="KAG6397782.1"/>
    </source>
</evidence>
<dbReference type="AlphaFoldDB" id="A0A8X8ZA78"/>
<keyword evidence="2" id="KW-1185">Reference proteome</keyword>
<dbReference type="PANTHER" id="PTHR33220">
    <property type="entry name" value="BNAA09G04420D PROTEIN"/>
    <property type="match status" value="1"/>
</dbReference>
<dbReference type="PANTHER" id="PTHR33220:SF5">
    <property type="entry name" value="RRNA INTRON-ENCODED HOMING ENDONUCLEASE"/>
    <property type="match status" value="1"/>
</dbReference>
<organism evidence="1">
    <name type="scientific">Salvia splendens</name>
    <name type="common">Scarlet sage</name>
    <dbReference type="NCBI Taxonomy" id="180675"/>
    <lineage>
        <taxon>Eukaryota</taxon>
        <taxon>Viridiplantae</taxon>
        <taxon>Streptophyta</taxon>
        <taxon>Embryophyta</taxon>
        <taxon>Tracheophyta</taxon>
        <taxon>Spermatophyta</taxon>
        <taxon>Magnoliopsida</taxon>
        <taxon>eudicotyledons</taxon>
        <taxon>Gunneridae</taxon>
        <taxon>Pentapetalae</taxon>
        <taxon>asterids</taxon>
        <taxon>lamiids</taxon>
        <taxon>Lamiales</taxon>
        <taxon>Lamiaceae</taxon>
        <taxon>Nepetoideae</taxon>
        <taxon>Mentheae</taxon>
        <taxon>Salviinae</taxon>
        <taxon>Salvia</taxon>
        <taxon>Salvia subgen. Calosphace</taxon>
        <taxon>core Calosphace</taxon>
    </lineage>
</organism>
<protein>
    <submittedName>
        <fullName evidence="1">Uncharacterized protein</fullName>
    </submittedName>
</protein>
<sequence length="196" mass="21662">MRQGILNEASPRTPFADRVGMTECLTNVITKCDTWCELQNLVNHQVFERKLRPKPFGREHVCLGVTHRVTPHLRSAKGQGAEIGLPFAFGVLMAQMLSLGDSRHYNWWSNTQSLASSCRCVSGEASYIVPPTRGCSPFRPDAVMSTTGNGRHSVLRIFKGHRGRTRHHATCGALPVAGPYLRLSHFPGGQAVKQKT</sequence>
<dbReference type="EMBL" id="PNBA02000016">
    <property type="protein sequence ID" value="KAG6397782.1"/>
    <property type="molecule type" value="Genomic_DNA"/>
</dbReference>